<keyword evidence="9" id="KW-1185">Reference proteome</keyword>
<dbReference type="PROSITE" id="PS50110">
    <property type="entry name" value="RESPONSE_REGULATORY"/>
    <property type="match status" value="1"/>
</dbReference>
<dbReference type="EMBL" id="CM007651">
    <property type="protein sequence ID" value="ONI31525.1"/>
    <property type="molecule type" value="Genomic_DNA"/>
</dbReference>
<protein>
    <submittedName>
        <fullName evidence="8">Uncharacterized protein</fullName>
    </submittedName>
</protein>
<organism evidence="8 9">
    <name type="scientific">Prunus persica</name>
    <name type="common">Peach</name>
    <name type="synonym">Amygdalus persica</name>
    <dbReference type="NCBI Taxonomy" id="3760"/>
    <lineage>
        <taxon>Eukaryota</taxon>
        <taxon>Viridiplantae</taxon>
        <taxon>Streptophyta</taxon>
        <taxon>Embryophyta</taxon>
        <taxon>Tracheophyta</taxon>
        <taxon>Spermatophyta</taxon>
        <taxon>Magnoliopsida</taxon>
        <taxon>eudicotyledons</taxon>
        <taxon>Gunneridae</taxon>
        <taxon>Pentapetalae</taxon>
        <taxon>rosids</taxon>
        <taxon>fabids</taxon>
        <taxon>Rosales</taxon>
        <taxon>Rosaceae</taxon>
        <taxon>Amygdaloideae</taxon>
        <taxon>Amygdaleae</taxon>
        <taxon>Prunus</taxon>
    </lineage>
</organism>
<dbReference type="OMA" id="CEWLRET"/>
<dbReference type="eggNOG" id="KOG1601">
    <property type="taxonomic scope" value="Eukaryota"/>
</dbReference>
<comment type="caution">
    <text evidence="6">Lacks conserved residue(s) required for the propagation of feature annotation.</text>
</comment>
<evidence type="ECO:0000256" key="1">
    <source>
        <dbReference type="ARBA" id="ARBA00004123"/>
    </source>
</evidence>
<reference evidence="8 9" key="1">
    <citation type="journal article" date="2013" name="Nat. Genet.">
        <title>The high-quality draft genome of peach (Prunus persica) identifies unique patterns of genetic diversity, domestication and genome evolution.</title>
        <authorList>
            <consortium name="International Peach Genome Initiative"/>
            <person name="Verde I."/>
            <person name="Abbott A.G."/>
            <person name="Scalabrin S."/>
            <person name="Jung S."/>
            <person name="Shu S."/>
            <person name="Marroni F."/>
            <person name="Zhebentyayeva T."/>
            <person name="Dettori M.T."/>
            <person name="Grimwood J."/>
            <person name="Cattonaro F."/>
            <person name="Zuccolo A."/>
            <person name="Rossini L."/>
            <person name="Jenkins J."/>
            <person name="Vendramin E."/>
            <person name="Meisel L.A."/>
            <person name="Decroocq V."/>
            <person name="Sosinski B."/>
            <person name="Prochnik S."/>
            <person name="Mitros T."/>
            <person name="Policriti A."/>
            <person name="Cipriani G."/>
            <person name="Dondini L."/>
            <person name="Ficklin S."/>
            <person name="Goodstein D.M."/>
            <person name="Xuan P."/>
            <person name="Del Fabbro C."/>
            <person name="Aramini V."/>
            <person name="Copetti D."/>
            <person name="Gonzalez S."/>
            <person name="Horner D.S."/>
            <person name="Falchi R."/>
            <person name="Lucas S."/>
            <person name="Mica E."/>
            <person name="Maldonado J."/>
            <person name="Lazzari B."/>
            <person name="Bielenberg D."/>
            <person name="Pirona R."/>
            <person name="Miculan M."/>
            <person name="Barakat A."/>
            <person name="Testolin R."/>
            <person name="Stella A."/>
            <person name="Tartarini S."/>
            <person name="Tonutti P."/>
            <person name="Arus P."/>
            <person name="Orellana A."/>
            <person name="Wells C."/>
            <person name="Main D."/>
            <person name="Vizzotto G."/>
            <person name="Silva H."/>
            <person name="Salamini F."/>
            <person name="Schmutz J."/>
            <person name="Morgante M."/>
            <person name="Rokhsar D.S."/>
        </authorList>
    </citation>
    <scope>NUCLEOTIDE SEQUENCE [LARGE SCALE GENOMIC DNA]</scope>
    <source>
        <strain evidence="9">cv. Nemared</strain>
    </source>
</reference>
<evidence type="ECO:0000256" key="7">
    <source>
        <dbReference type="SAM" id="MobiDB-lite"/>
    </source>
</evidence>
<dbReference type="NCBIfam" id="TIGR01557">
    <property type="entry name" value="myb_SHAQKYF"/>
    <property type="match status" value="1"/>
</dbReference>
<keyword evidence="5" id="KW-0539">Nucleus</keyword>
<feature type="region of interest" description="Disordered" evidence="7">
    <location>
        <begin position="555"/>
        <end position="591"/>
    </location>
</feature>
<dbReference type="InterPro" id="IPR011006">
    <property type="entry name" value="CheY-like_superfamily"/>
</dbReference>
<dbReference type="SMR" id="M5XWH8"/>
<dbReference type="PANTHER" id="PTHR43874">
    <property type="entry name" value="TWO-COMPONENT RESPONSE REGULATOR"/>
    <property type="match status" value="1"/>
</dbReference>
<dbReference type="InterPro" id="IPR001789">
    <property type="entry name" value="Sig_transdc_resp-reg_receiver"/>
</dbReference>
<name>M5XWH8_PRUPE</name>
<dbReference type="CDD" id="cd17584">
    <property type="entry name" value="REC_typeB_ARR-like"/>
    <property type="match status" value="1"/>
</dbReference>
<dbReference type="GO" id="GO:0009736">
    <property type="term" value="P:cytokinin-activated signaling pathway"/>
    <property type="evidence" value="ECO:0007669"/>
    <property type="project" value="InterPro"/>
</dbReference>
<gene>
    <name evidence="8" type="ORF">PRUPE_1G317900</name>
</gene>
<evidence type="ECO:0000256" key="5">
    <source>
        <dbReference type="ARBA" id="ARBA00023242"/>
    </source>
</evidence>
<dbReference type="Gene3D" id="3.40.50.2300">
    <property type="match status" value="1"/>
</dbReference>
<evidence type="ECO:0000256" key="6">
    <source>
        <dbReference type="PROSITE-ProRule" id="PRU00169"/>
    </source>
</evidence>
<evidence type="ECO:0000256" key="3">
    <source>
        <dbReference type="ARBA" id="ARBA00023015"/>
    </source>
</evidence>
<keyword evidence="3" id="KW-0805">Transcription regulation</keyword>
<dbReference type="InterPro" id="IPR006447">
    <property type="entry name" value="Myb_dom_plants"/>
</dbReference>
<dbReference type="Gene3D" id="1.10.10.60">
    <property type="entry name" value="Homeodomain-like"/>
    <property type="match status" value="1"/>
</dbReference>
<keyword evidence="4" id="KW-0804">Transcription</keyword>
<dbReference type="GO" id="GO:0005634">
    <property type="term" value="C:nucleus"/>
    <property type="evidence" value="ECO:0007669"/>
    <property type="project" value="UniProtKB-SubCell"/>
</dbReference>
<sequence>MEHMSRTETNGLPSFAHDLQILLVDHDIYSLMCIASTLEQYSFKVTTTEMASVALSMITEQKDDYKLVMANINMPDMDSLSFLRVLHKKEIPVIFMSSEMNVNVAKKALAEGACFFLEKPISLEDLKSVWQHVYRKIRTPMKYKHKPNYGTKMNSGKDCQGMKINEAGDVLRPPLGGVKSNGAGGECSLATGHALDIDKQNTSTLTCNAQGASGIKLPIDDKEEQEEVNRDSNGITGDKKPRAVWTPELHLKFTAALSALGDLKSRPKAILKLMNVPNITVRQVASHLQVSHLLISQEPIENLHALLPISLILLTVLKRIYILSFQKYKNQVQRIRGTDTTSLPSSLSRLSNCINRNEFPPAKQSSMVCQYDQRTSSFGVRGNTAQLDAPNSLITSPIPVAGFNNHDYRRQNLYSGHTILSHYTNHHTNNPSEFYLRTQGQFQNLNQLRETDSFGYGAGMNEIMNQQPLGIEENRFRTSESHFPSMNYITPEAAASPYISGNTFQVPNEPSVMNQEQYYTSSLTGPFDSQNQNQFSTEGARLTTEVLELVPEQIASGNATNPNKFPADFNDGSQKLDTTAGEASSPNKNQPLSEYDELLKLLEEDPQEASCVGSVPNAGDPDRYCEWLRETLLENSTDPL</sequence>
<dbReference type="Proteomes" id="UP000006882">
    <property type="component" value="Chromosome G1"/>
</dbReference>
<dbReference type="InterPro" id="IPR009057">
    <property type="entry name" value="Homeodomain-like_sf"/>
</dbReference>
<keyword evidence="2" id="KW-0902">Two-component regulatory system</keyword>
<dbReference type="SMART" id="SM00448">
    <property type="entry name" value="REC"/>
    <property type="match status" value="1"/>
</dbReference>
<dbReference type="GO" id="GO:0000160">
    <property type="term" value="P:phosphorelay signal transduction system"/>
    <property type="evidence" value="ECO:0007669"/>
    <property type="project" value="UniProtKB-KW"/>
</dbReference>
<evidence type="ECO:0000313" key="9">
    <source>
        <dbReference type="Proteomes" id="UP000006882"/>
    </source>
</evidence>
<dbReference type="Pfam" id="PF00072">
    <property type="entry name" value="Response_reg"/>
    <property type="match status" value="1"/>
</dbReference>
<dbReference type="Gramene" id="ONI31525">
    <property type="protein sequence ID" value="ONI31525"/>
    <property type="gene ID" value="PRUPE_1G317900"/>
</dbReference>
<dbReference type="GO" id="GO:0003677">
    <property type="term" value="F:DNA binding"/>
    <property type="evidence" value="ECO:0007669"/>
    <property type="project" value="InterPro"/>
</dbReference>
<proteinExistence type="predicted"/>
<dbReference type="PANTHER" id="PTHR43874:SF87">
    <property type="entry name" value="HTH MYB-TYPE DOMAIN-CONTAINING PROTEIN"/>
    <property type="match status" value="1"/>
</dbReference>
<dbReference type="SUPFAM" id="SSF52172">
    <property type="entry name" value="CheY-like"/>
    <property type="match status" value="1"/>
</dbReference>
<evidence type="ECO:0000256" key="2">
    <source>
        <dbReference type="ARBA" id="ARBA00023012"/>
    </source>
</evidence>
<evidence type="ECO:0000313" key="8">
    <source>
        <dbReference type="EMBL" id="ONI31525.1"/>
    </source>
</evidence>
<comment type="subcellular location">
    <subcellularLocation>
        <location evidence="1">Nucleus</location>
    </subcellularLocation>
</comment>
<dbReference type="AlphaFoldDB" id="M5XWH8"/>
<dbReference type="HOGENOM" id="CLU_427889_0_0_1"/>
<dbReference type="SUPFAM" id="SSF46689">
    <property type="entry name" value="Homeodomain-like"/>
    <property type="match status" value="1"/>
</dbReference>
<dbReference type="InterPro" id="IPR045279">
    <property type="entry name" value="ARR-like"/>
</dbReference>
<evidence type="ECO:0000256" key="4">
    <source>
        <dbReference type="ARBA" id="ARBA00023163"/>
    </source>
</evidence>
<feature type="compositionally biased region" description="Polar residues" evidence="7">
    <location>
        <begin position="571"/>
        <end position="591"/>
    </location>
</feature>
<accession>M5XWH8</accession>